<gene>
    <name evidence="5" type="ORF">BCL57_000523</name>
    <name evidence="6" type="ORF">SAMN04489721_2448</name>
</gene>
<feature type="domain" description="HTH luxR-type" evidence="4">
    <location>
        <begin position="474"/>
        <end position="539"/>
    </location>
</feature>
<dbReference type="Proteomes" id="UP000199482">
    <property type="component" value="Chromosome I"/>
</dbReference>
<proteinExistence type="predicted"/>
<evidence type="ECO:0000313" key="7">
    <source>
        <dbReference type="Proteomes" id="UP000199482"/>
    </source>
</evidence>
<dbReference type="OrthoDB" id="27092at2"/>
<dbReference type="SMART" id="SM00421">
    <property type="entry name" value="HTH_LUXR"/>
    <property type="match status" value="1"/>
</dbReference>
<reference evidence="7" key="2">
    <citation type="submission" date="2016-10" db="EMBL/GenBank/DDBJ databases">
        <authorList>
            <person name="Varghese N."/>
            <person name="Submissions S."/>
        </authorList>
    </citation>
    <scope>NUCLEOTIDE SEQUENCE [LARGE SCALE GENOMIC DNA]</scope>
    <source>
        <strain evidence="7">CPCC 202695</strain>
    </source>
</reference>
<evidence type="ECO:0000256" key="1">
    <source>
        <dbReference type="ARBA" id="ARBA00023015"/>
    </source>
</evidence>
<dbReference type="PRINTS" id="PR00038">
    <property type="entry name" value="HTHLUXR"/>
</dbReference>
<reference evidence="5" key="3">
    <citation type="submission" date="2022-06" db="EMBL/GenBank/DDBJ databases">
        <title>Genomic Encyclopedia of Type Strains, Phase III (KMG-III): the genomes of soil and plant-associated and newly described type strains.</title>
        <authorList>
            <person name="Whitman W."/>
        </authorList>
    </citation>
    <scope>NUCLEOTIDE SEQUENCE</scope>
    <source>
        <strain evidence="5">CPCC 202695</strain>
    </source>
</reference>
<sequence length="541" mass="56729">MTASDALDTGRAAFAERRWAEAHERLAEADSAGGISPADLELLATAAFLRGRGEECVSVLTRAHAAFASADDAEGAARTAAWLALYQIELGDLSHNFEWVPRGLRLAAAVRDSSSVIGLVRLPPAIAQLASGDPVGAEARFREIGDIADRTQDPALAALALFGRGMCLTEIDDGEAEGMACLDAAAAAVSDGKVSPVGSGIILSTVVSVAHTAFDLTRAIGWTKVLDDWCRDQPELVAYSGQRHALRAALLLLQGAWAEAAAAAELAMARLRAGDYRAAFGAPYWFGEVQRLLGAFHSAAESYRRAGATAWDPQPGSALLDLAEGRVSRARDEIRRTASAVGDFARRHLLPAVVEIEVAAGETGAARAALRDLLRLGASASTPMFAAVRSHAEAQVLLAEGDGTGALEAARAAADAWRRIGAPHETARSRVLAGRALHVLGEPTRARAEFDAARAVFLELGADPALAELSSAAGERRGSLLTGREVEVLRLVSTGLTNRAIGERLSLSEKTVARHLSNIFGKLGLSTRAAATAYAYENGLV</sequence>
<keyword evidence="2 5" id="KW-0238">DNA-binding</keyword>
<evidence type="ECO:0000313" key="5">
    <source>
        <dbReference type="EMBL" id="MCP2366381.1"/>
    </source>
</evidence>
<keyword evidence="8" id="KW-1185">Reference proteome</keyword>
<dbReference type="EMBL" id="SODL02000001">
    <property type="protein sequence ID" value="MCP2366381.1"/>
    <property type="molecule type" value="Genomic_DNA"/>
</dbReference>
<dbReference type="GO" id="GO:0003677">
    <property type="term" value="F:DNA binding"/>
    <property type="evidence" value="ECO:0007669"/>
    <property type="project" value="UniProtKB-KW"/>
</dbReference>
<dbReference type="InterPro" id="IPR016032">
    <property type="entry name" value="Sig_transdc_resp-reg_C-effctor"/>
</dbReference>
<evidence type="ECO:0000256" key="3">
    <source>
        <dbReference type="ARBA" id="ARBA00023163"/>
    </source>
</evidence>
<dbReference type="EMBL" id="LT629755">
    <property type="protein sequence ID" value="SDT06847.1"/>
    <property type="molecule type" value="Genomic_DNA"/>
</dbReference>
<dbReference type="STRING" id="589382.SAMN04489721_2448"/>
<name>A0A1H1XC48_9MICO</name>
<evidence type="ECO:0000259" key="4">
    <source>
        <dbReference type="PROSITE" id="PS50043"/>
    </source>
</evidence>
<dbReference type="InterPro" id="IPR000792">
    <property type="entry name" value="Tscrpt_reg_LuxR_C"/>
</dbReference>
<evidence type="ECO:0000256" key="2">
    <source>
        <dbReference type="ARBA" id="ARBA00023125"/>
    </source>
</evidence>
<dbReference type="PANTHER" id="PTHR44688">
    <property type="entry name" value="DNA-BINDING TRANSCRIPTIONAL ACTIVATOR DEVR_DOSR"/>
    <property type="match status" value="1"/>
</dbReference>
<accession>A0A1H1XC48</accession>
<dbReference type="GO" id="GO:0006355">
    <property type="term" value="P:regulation of DNA-templated transcription"/>
    <property type="evidence" value="ECO:0007669"/>
    <property type="project" value="InterPro"/>
</dbReference>
<dbReference type="AlphaFoldDB" id="A0A1H1XC48"/>
<protein>
    <submittedName>
        <fullName evidence="5">DNA-binding NarL/FixJ family response regulator</fullName>
    </submittedName>
    <submittedName>
        <fullName evidence="6">Regulatory protein, luxR family</fullName>
    </submittedName>
</protein>
<organism evidence="6 7">
    <name type="scientific">Agromyces flavus</name>
    <dbReference type="NCBI Taxonomy" id="589382"/>
    <lineage>
        <taxon>Bacteria</taxon>
        <taxon>Bacillati</taxon>
        <taxon>Actinomycetota</taxon>
        <taxon>Actinomycetes</taxon>
        <taxon>Micrococcales</taxon>
        <taxon>Microbacteriaceae</taxon>
        <taxon>Agromyces</taxon>
    </lineage>
</organism>
<keyword evidence="1" id="KW-0805">Transcription regulation</keyword>
<dbReference type="SUPFAM" id="SSF46894">
    <property type="entry name" value="C-terminal effector domain of the bipartite response regulators"/>
    <property type="match status" value="1"/>
</dbReference>
<dbReference type="PROSITE" id="PS50043">
    <property type="entry name" value="HTH_LUXR_2"/>
    <property type="match status" value="1"/>
</dbReference>
<dbReference type="PANTHER" id="PTHR44688:SF16">
    <property type="entry name" value="DNA-BINDING TRANSCRIPTIONAL ACTIVATOR DEVR_DOSR"/>
    <property type="match status" value="1"/>
</dbReference>
<dbReference type="PROSITE" id="PS00622">
    <property type="entry name" value="HTH_LUXR_1"/>
    <property type="match status" value="1"/>
</dbReference>
<evidence type="ECO:0000313" key="6">
    <source>
        <dbReference type="EMBL" id="SDT06847.1"/>
    </source>
</evidence>
<dbReference type="InterPro" id="IPR036388">
    <property type="entry name" value="WH-like_DNA-bd_sf"/>
</dbReference>
<reference evidence="6" key="1">
    <citation type="submission" date="2016-10" db="EMBL/GenBank/DDBJ databases">
        <authorList>
            <person name="de Groot N.N."/>
        </authorList>
    </citation>
    <scope>NUCLEOTIDE SEQUENCE [LARGE SCALE GENOMIC DNA]</scope>
    <source>
        <strain evidence="6">CPCC 202695</strain>
    </source>
</reference>
<dbReference type="RefSeq" id="WP_092672788.1">
    <property type="nucleotide sequence ID" value="NZ_BMDN01000001.1"/>
</dbReference>
<keyword evidence="3" id="KW-0804">Transcription</keyword>
<dbReference type="Gene3D" id="1.10.10.10">
    <property type="entry name" value="Winged helix-like DNA-binding domain superfamily/Winged helix DNA-binding domain"/>
    <property type="match status" value="1"/>
</dbReference>
<dbReference type="Proteomes" id="UP000893823">
    <property type="component" value="Unassembled WGS sequence"/>
</dbReference>
<dbReference type="CDD" id="cd06170">
    <property type="entry name" value="LuxR_C_like"/>
    <property type="match status" value="1"/>
</dbReference>
<dbReference type="Pfam" id="PF00196">
    <property type="entry name" value="GerE"/>
    <property type="match status" value="1"/>
</dbReference>
<evidence type="ECO:0000313" key="8">
    <source>
        <dbReference type="Proteomes" id="UP000893823"/>
    </source>
</evidence>